<organism evidence="8 9">
    <name type="scientific">Cymbomonas tetramitiformis</name>
    <dbReference type="NCBI Taxonomy" id="36881"/>
    <lineage>
        <taxon>Eukaryota</taxon>
        <taxon>Viridiplantae</taxon>
        <taxon>Chlorophyta</taxon>
        <taxon>Pyramimonadophyceae</taxon>
        <taxon>Pyramimonadales</taxon>
        <taxon>Pyramimonadaceae</taxon>
        <taxon>Cymbomonas</taxon>
    </lineage>
</organism>
<dbReference type="AlphaFoldDB" id="A0AAE0FBJ5"/>
<evidence type="ECO:0000313" key="9">
    <source>
        <dbReference type="Proteomes" id="UP001190700"/>
    </source>
</evidence>
<keyword evidence="4 7" id="KW-0812">Transmembrane</keyword>
<dbReference type="InterPro" id="IPR002259">
    <property type="entry name" value="Eqnu_transpt"/>
</dbReference>
<dbReference type="PANTHER" id="PTHR10332">
    <property type="entry name" value="EQUILIBRATIVE NUCLEOSIDE TRANSPORTER"/>
    <property type="match status" value="1"/>
</dbReference>
<dbReference type="GO" id="GO:0005886">
    <property type="term" value="C:plasma membrane"/>
    <property type="evidence" value="ECO:0007669"/>
    <property type="project" value="TreeGrafter"/>
</dbReference>
<keyword evidence="9" id="KW-1185">Reference proteome</keyword>
<evidence type="ECO:0000256" key="6">
    <source>
        <dbReference type="ARBA" id="ARBA00023136"/>
    </source>
</evidence>
<keyword evidence="6 7" id="KW-0472">Membrane</keyword>
<protein>
    <submittedName>
        <fullName evidence="8">Uncharacterized protein</fullName>
    </submittedName>
</protein>
<dbReference type="Proteomes" id="UP001190700">
    <property type="component" value="Unassembled WGS sequence"/>
</dbReference>
<sequence length="198" mass="20978">MAPRAVWQQPPSFHTAAICPVCGSSTPLYTMAPRPDVPGYLSMARGGSGQALLGGTACSGVVISVLRVITKGSLSDTKEGVRQSAHLYFIIAAIVIAVCMLAYHSLPRSSLYRHYMKRNAEEQEHLDPGSSSQELNITAGTGESAPARSMCSKGSGTSLLLGKLKLQALSVVLVYMVTLSIFPGFLAEDVTSEAMGDW</sequence>
<feature type="transmembrane region" description="Helical" evidence="7">
    <location>
        <begin position="51"/>
        <end position="70"/>
    </location>
</feature>
<evidence type="ECO:0000256" key="5">
    <source>
        <dbReference type="ARBA" id="ARBA00022989"/>
    </source>
</evidence>
<evidence type="ECO:0000256" key="3">
    <source>
        <dbReference type="ARBA" id="ARBA00022448"/>
    </source>
</evidence>
<keyword evidence="3" id="KW-0813">Transport</keyword>
<accession>A0AAE0FBJ5</accession>
<gene>
    <name evidence="8" type="ORF">CYMTET_34200</name>
</gene>
<evidence type="ECO:0000256" key="1">
    <source>
        <dbReference type="ARBA" id="ARBA00004141"/>
    </source>
</evidence>
<comment type="similarity">
    <text evidence="2">Belongs to the SLC29A/ENT transporter (TC 2.A.57) family.</text>
</comment>
<feature type="transmembrane region" description="Helical" evidence="7">
    <location>
        <begin position="168"/>
        <end position="187"/>
    </location>
</feature>
<comment type="subcellular location">
    <subcellularLocation>
        <location evidence="1">Membrane</location>
        <topology evidence="1">Multi-pass membrane protein</topology>
    </subcellularLocation>
</comment>
<dbReference type="EMBL" id="LGRX02021439">
    <property type="protein sequence ID" value="KAK3256673.1"/>
    <property type="molecule type" value="Genomic_DNA"/>
</dbReference>
<feature type="transmembrane region" description="Helical" evidence="7">
    <location>
        <begin position="85"/>
        <end position="106"/>
    </location>
</feature>
<dbReference type="Pfam" id="PF01733">
    <property type="entry name" value="Nucleoside_tran"/>
    <property type="match status" value="1"/>
</dbReference>
<evidence type="ECO:0000256" key="4">
    <source>
        <dbReference type="ARBA" id="ARBA00022692"/>
    </source>
</evidence>
<proteinExistence type="inferred from homology"/>
<evidence type="ECO:0000313" key="8">
    <source>
        <dbReference type="EMBL" id="KAK3256673.1"/>
    </source>
</evidence>
<comment type="caution">
    <text evidence="8">The sequence shown here is derived from an EMBL/GenBank/DDBJ whole genome shotgun (WGS) entry which is preliminary data.</text>
</comment>
<name>A0AAE0FBJ5_9CHLO</name>
<evidence type="ECO:0000256" key="7">
    <source>
        <dbReference type="SAM" id="Phobius"/>
    </source>
</evidence>
<reference evidence="8 9" key="1">
    <citation type="journal article" date="2015" name="Genome Biol. Evol.">
        <title>Comparative Genomics of a Bacterivorous Green Alga Reveals Evolutionary Causalities and Consequences of Phago-Mixotrophic Mode of Nutrition.</title>
        <authorList>
            <person name="Burns J.A."/>
            <person name="Paasch A."/>
            <person name="Narechania A."/>
            <person name="Kim E."/>
        </authorList>
    </citation>
    <scope>NUCLEOTIDE SEQUENCE [LARGE SCALE GENOMIC DNA]</scope>
    <source>
        <strain evidence="8 9">PLY_AMNH</strain>
    </source>
</reference>
<keyword evidence="5 7" id="KW-1133">Transmembrane helix</keyword>
<evidence type="ECO:0000256" key="2">
    <source>
        <dbReference type="ARBA" id="ARBA00007965"/>
    </source>
</evidence>
<dbReference type="GO" id="GO:0005337">
    <property type="term" value="F:nucleoside transmembrane transporter activity"/>
    <property type="evidence" value="ECO:0007669"/>
    <property type="project" value="InterPro"/>
</dbReference>
<dbReference type="PANTHER" id="PTHR10332:SF10">
    <property type="entry name" value="EQUILIBRATIVE NUCLEOSIDE TRANSPORTER 4"/>
    <property type="match status" value="1"/>
</dbReference>